<evidence type="ECO:0000313" key="2">
    <source>
        <dbReference type="EMBL" id="MBB5495568.1"/>
    </source>
</evidence>
<dbReference type="InterPro" id="IPR036597">
    <property type="entry name" value="Fido-like_dom_sf"/>
</dbReference>
<dbReference type="AlphaFoldDB" id="A0A840WZD6"/>
<dbReference type="PANTHER" id="PTHR39426">
    <property type="entry name" value="HOMOLOGY TO DEATH-ON-CURING PROTEIN OF PHAGE P1"/>
    <property type="match status" value="1"/>
</dbReference>
<name>A0A840WZD6_9ACTN</name>
<organism evidence="2 3">
    <name type="scientific">Nocardiopsis metallicus</name>
    <dbReference type="NCBI Taxonomy" id="179819"/>
    <lineage>
        <taxon>Bacteria</taxon>
        <taxon>Bacillati</taxon>
        <taxon>Actinomycetota</taxon>
        <taxon>Actinomycetes</taxon>
        <taxon>Streptosporangiales</taxon>
        <taxon>Nocardiopsidaceae</taxon>
        <taxon>Nocardiopsis</taxon>
    </lineage>
</organism>
<accession>A0A840WZD6</accession>
<dbReference type="Gene3D" id="1.20.120.1870">
    <property type="entry name" value="Fic/DOC protein, Fido domain"/>
    <property type="match status" value="1"/>
</dbReference>
<evidence type="ECO:0000313" key="3">
    <source>
        <dbReference type="Proteomes" id="UP000579647"/>
    </source>
</evidence>
<dbReference type="Proteomes" id="UP000579647">
    <property type="component" value="Unassembled WGS sequence"/>
</dbReference>
<sequence>MDDVFYLDSAMVIEITTMALAQEGQGPAMVRETGLLESAVHRPMGSSFGDEHYPGIFEKAAALMHSLARNHVFFDGNKRAAWNSAATFLEVNGWPLAEPVDVDRAEHFVLDVAEGKLGDIEAIAAALRTFHALN</sequence>
<dbReference type="GO" id="GO:0016301">
    <property type="term" value="F:kinase activity"/>
    <property type="evidence" value="ECO:0007669"/>
    <property type="project" value="InterPro"/>
</dbReference>
<dbReference type="NCBIfam" id="TIGR01550">
    <property type="entry name" value="DOC_P1"/>
    <property type="match status" value="1"/>
</dbReference>
<gene>
    <name evidence="2" type="ORF">HNR07_006705</name>
</gene>
<dbReference type="SUPFAM" id="SSF140931">
    <property type="entry name" value="Fic-like"/>
    <property type="match status" value="1"/>
</dbReference>
<dbReference type="EMBL" id="JACHDO010000001">
    <property type="protein sequence ID" value="MBB5495568.1"/>
    <property type="molecule type" value="Genomic_DNA"/>
</dbReference>
<keyword evidence="3" id="KW-1185">Reference proteome</keyword>
<dbReference type="InterPro" id="IPR053737">
    <property type="entry name" value="Type_II_TA_Toxin"/>
</dbReference>
<dbReference type="InterPro" id="IPR003812">
    <property type="entry name" value="Fido"/>
</dbReference>
<proteinExistence type="predicted"/>
<feature type="domain" description="Fido" evidence="1">
    <location>
        <begin position="7"/>
        <end position="129"/>
    </location>
</feature>
<dbReference type="PROSITE" id="PS51459">
    <property type="entry name" value="FIDO"/>
    <property type="match status" value="1"/>
</dbReference>
<comment type="caution">
    <text evidence="2">The sequence shown here is derived from an EMBL/GenBank/DDBJ whole genome shotgun (WGS) entry which is preliminary data.</text>
</comment>
<dbReference type="InterPro" id="IPR006440">
    <property type="entry name" value="Doc"/>
</dbReference>
<dbReference type="RefSeq" id="WP_312894040.1">
    <property type="nucleotide sequence ID" value="NZ_BAAAKM010000006.1"/>
</dbReference>
<protein>
    <submittedName>
        <fullName evidence="2">Death-on-curing protein</fullName>
    </submittedName>
</protein>
<reference evidence="2 3" key="1">
    <citation type="submission" date="2020-08" db="EMBL/GenBank/DDBJ databases">
        <title>Sequencing the genomes of 1000 actinobacteria strains.</title>
        <authorList>
            <person name="Klenk H.-P."/>
        </authorList>
    </citation>
    <scope>NUCLEOTIDE SEQUENCE [LARGE SCALE GENOMIC DNA]</scope>
    <source>
        <strain evidence="2 3">DSM 44598</strain>
    </source>
</reference>
<dbReference type="PANTHER" id="PTHR39426:SF1">
    <property type="entry name" value="HOMOLOGY TO DEATH-ON-CURING PROTEIN OF PHAGE P1"/>
    <property type="match status" value="1"/>
</dbReference>
<dbReference type="Pfam" id="PF02661">
    <property type="entry name" value="Fic"/>
    <property type="match status" value="1"/>
</dbReference>
<evidence type="ECO:0000259" key="1">
    <source>
        <dbReference type="PROSITE" id="PS51459"/>
    </source>
</evidence>